<dbReference type="GO" id="GO:0016301">
    <property type="term" value="F:kinase activity"/>
    <property type="evidence" value="ECO:0007669"/>
    <property type="project" value="UniProtKB-KW"/>
</dbReference>
<accession>A0A2K3UYF7</accession>
<organism evidence="6 7">
    <name type="scientific">Deinococcus koreensis</name>
    <dbReference type="NCBI Taxonomy" id="2054903"/>
    <lineage>
        <taxon>Bacteria</taxon>
        <taxon>Thermotogati</taxon>
        <taxon>Deinococcota</taxon>
        <taxon>Deinococci</taxon>
        <taxon>Deinococcales</taxon>
        <taxon>Deinococcaceae</taxon>
        <taxon>Deinococcus</taxon>
    </lineage>
</organism>
<evidence type="ECO:0000256" key="4">
    <source>
        <dbReference type="ARBA" id="ARBA00022840"/>
    </source>
</evidence>
<feature type="domain" description="DAGKc" evidence="5">
    <location>
        <begin position="2"/>
        <end position="129"/>
    </location>
</feature>
<dbReference type="Pfam" id="PF00781">
    <property type="entry name" value="DAGK_cat"/>
    <property type="match status" value="1"/>
</dbReference>
<dbReference type="Gene3D" id="3.40.50.10330">
    <property type="entry name" value="Probable inorganic polyphosphate/atp-NAD kinase, domain 1"/>
    <property type="match status" value="1"/>
</dbReference>
<protein>
    <submittedName>
        <fullName evidence="6">Diacylglycerol kinase</fullName>
    </submittedName>
</protein>
<keyword evidence="2" id="KW-0547">Nucleotide-binding</keyword>
<evidence type="ECO:0000256" key="3">
    <source>
        <dbReference type="ARBA" id="ARBA00022777"/>
    </source>
</evidence>
<dbReference type="InterPro" id="IPR045540">
    <property type="entry name" value="YegS/DAGK_C"/>
</dbReference>
<evidence type="ECO:0000256" key="2">
    <source>
        <dbReference type="ARBA" id="ARBA00022741"/>
    </source>
</evidence>
<dbReference type="PANTHER" id="PTHR12358">
    <property type="entry name" value="SPHINGOSINE KINASE"/>
    <property type="match status" value="1"/>
</dbReference>
<dbReference type="AlphaFoldDB" id="A0A2K3UYF7"/>
<keyword evidence="4" id="KW-0067">ATP-binding</keyword>
<sequence length="300" mass="31743">MPTGRPATLLYNAAAGSSSLAPPDELCAALAEAGFAPQVLETTHPELLAGLLRELTGPVFLGGGDGTFRDTARHLLGRTDIQLGVLPLGTSNNIARTLGVYGDPLEVARRYRHVRVLPFDAGRVRAAWGEDVFFEACGCGVFAELLHAYDPQQGKSPLRAMKALLDILPGFQAQTLEVTVDGQPAPGPPLALLAVMNTRSTGNGLHLAPEANPGDGHLNLIRVNGAERDSLLAYGAALLRGDFHTLSSVDALPGRRITVSDQGQVFHVDHETRQSPQPGGVVDIKVWPAALRVLTPLDEG</sequence>
<dbReference type="RefSeq" id="WP_103312013.1">
    <property type="nucleotide sequence ID" value="NZ_PPPD01000001.1"/>
</dbReference>
<dbReference type="PROSITE" id="PS50146">
    <property type="entry name" value="DAGK"/>
    <property type="match status" value="1"/>
</dbReference>
<dbReference type="InterPro" id="IPR017438">
    <property type="entry name" value="ATP-NAD_kinase_N"/>
</dbReference>
<dbReference type="GO" id="GO:0005524">
    <property type="term" value="F:ATP binding"/>
    <property type="evidence" value="ECO:0007669"/>
    <property type="project" value="UniProtKB-KW"/>
</dbReference>
<keyword evidence="7" id="KW-1185">Reference proteome</keyword>
<name>A0A2K3UYF7_9DEIO</name>
<dbReference type="Gene3D" id="2.60.200.40">
    <property type="match status" value="1"/>
</dbReference>
<proteinExistence type="predicted"/>
<dbReference type="SUPFAM" id="SSF111331">
    <property type="entry name" value="NAD kinase/diacylglycerol kinase-like"/>
    <property type="match status" value="1"/>
</dbReference>
<evidence type="ECO:0000259" key="5">
    <source>
        <dbReference type="PROSITE" id="PS50146"/>
    </source>
</evidence>
<dbReference type="OrthoDB" id="142078at2"/>
<evidence type="ECO:0000313" key="7">
    <source>
        <dbReference type="Proteomes" id="UP000236379"/>
    </source>
</evidence>
<dbReference type="InterPro" id="IPR050187">
    <property type="entry name" value="Lipid_Phosphate_FormReg"/>
</dbReference>
<dbReference type="PANTHER" id="PTHR12358:SF54">
    <property type="entry name" value="SPHINGOSINE KINASE RELATED PROTEIN"/>
    <property type="match status" value="1"/>
</dbReference>
<dbReference type="EMBL" id="PPPD01000001">
    <property type="protein sequence ID" value="PNY81570.1"/>
    <property type="molecule type" value="Genomic_DNA"/>
</dbReference>
<comment type="caution">
    <text evidence="6">The sequence shown here is derived from an EMBL/GenBank/DDBJ whole genome shotgun (WGS) entry which is preliminary data.</text>
</comment>
<dbReference type="Proteomes" id="UP000236379">
    <property type="component" value="Unassembled WGS sequence"/>
</dbReference>
<keyword evidence="3 6" id="KW-0418">Kinase</keyword>
<gene>
    <name evidence="6" type="ORF">CVO96_09460</name>
</gene>
<keyword evidence="1" id="KW-0808">Transferase</keyword>
<dbReference type="InterPro" id="IPR016064">
    <property type="entry name" value="NAD/diacylglycerol_kinase_sf"/>
</dbReference>
<evidence type="ECO:0000256" key="1">
    <source>
        <dbReference type="ARBA" id="ARBA00022679"/>
    </source>
</evidence>
<reference evidence="6 7" key="1">
    <citation type="submission" date="2018-01" db="EMBL/GenBank/DDBJ databases">
        <title>Deinococcus koreensis sp. nov., a radiation-resistant bacterium isolated from river water.</title>
        <authorList>
            <person name="Choi A."/>
        </authorList>
    </citation>
    <scope>NUCLEOTIDE SEQUENCE [LARGE SCALE GENOMIC DNA]</scope>
    <source>
        <strain evidence="6 7">SJW1-2</strain>
    </source>
</reference>
<dbReference type="InterPro" id="IPR001206">
    <property type="entry name" value="Diacylglycerol_kinase_cat_dom"/>
</dbReference>
<dbReference type="Pfam" id="PF19279">
    <property type="entry name" value="YegS_C"/>
    <property type="match status" value="1"/>
</dbReference>
<evidence type="ECO:0000313" key="6">
    <source>
        <dbReference type="EMBL" id="PNY81570.1"/>
    </source>
</evidence>